<evidence type="ECO:0000313" key="1">
    <source>
        <dbReference type="EMBL" id="KAJ7385994.1"/>
    </source>
</evidence>
<keyword evidence="2" id="KW-1185">Reference proteome</keyword>
<accession>A0A9X0D5V8</accession>
<protein>
    <submittedName>
        <fullName evidence="1">Uncharacterized protein</fullName>
    </submittedName>
</protein>
<organism evidence="1 2">
    <name type="scientific">Desmophyllum pertusum</name>
    <dbReference type="NCBI Taxonomy" id="174260"/>
    <lineage>
        <taxon>Eukaryota</taxon>
        <taxon>Metazoa</taxon>
        <taxon>Cnidaria</taxon>
        <taxon>Anthozoa</taxon>
        <taxon>Hexacorallia</taxon>
        <taxon>Scleractinia</taxon>
        <taxon>Caryophylliina</taxon>
        <taxon>Caryophylliidae</taxon>
        <taxon>Desmophyllum</taxon>
    </lineage>
</organism>
<dbReference type="OrthoDB" id="409556at2759"/>
<evidence type="ECO:0000313" key="2">
    <source>
        <dbReference type="Proteomes" id="UP001163046"/>
    </source>
</evidence>
<name>A0A9X0D5V8_9CNID</name>
<dbReference type="AlphaFoldDB" id="A0A9X0D5V8"/>
<dbReference type="Proteomes" id="UP001163046">
    <property type="component" value="Unassembled WGS sequence"/>
</dbReference>
<dbReference type="EMBL" id="MU825878">
    <property type="protein sequence ID" value="KAJ7385994.1"/>
    <property type="molecule type" value="Genomic_DNA"/>
</dbReference>
<comment type="caution">
    <text evidence="1">The sequence shown here is derived from an EMBL/GenBank/DDBJ whole genome shotgun (WGS) entry which is preliminary data.</text>
</comment>
<gene>
    <name evidence="1" type="ORF">OS493_012327</name>
</gene>
<reference evidence="1" key="1">
    <citation type="submission" date="2023-01" db="EMBL/GenBank/DDBJ databases">
        <title>Genome assembly of the deep-sea coral Lophelia pertusa.</title>
        <authorList>
            <person name="Herrera S."/>
            <person name="Cordes E."/>
        </authorList>
    </citation>
    <scope>NUCLEOTIDE SEQUENCE</scope>
    <source>
        <strain evidence="1">USNM1676648</strain>
        <tissue evidence="1">Polyp</tissue>
    </source>
</reference>
<proteinExistence type="predicted"/>
<sequence>MLASGDKQPEKVPCAWKSRRKCRKAYNYLIESEQSSYKAFVRRREECIDEAYNFYNYKQRKGVECCLWPHLYPFTSWCETVLDGRESRMSSKVSFMTKLKSEITDYGLTHELLHFHYDLWLWQSNEVYSKSAPHRQGNSRTGDVPQTESMQGVTFLQTFTRHTKCHYYNSMVLSDKKPNLSGQIQYSSVTPNDGDGLVMNIDIHADNPLKNALFTRLNGIDAPELYTVHFIKTDNLQHVFSKRIGNLNLCTLHLFLHVFNADNAELCEEIPREGFDLPIDVYDCPLKEFWFKFHTTPLAQAHNFITLLENMLSSKPELRKRVMSPFRISTAKETTFLLSLNALLVVTDFCHVFPKILSG</sequence>